<name>A0ABM8AKG6_9DEIO</name>
<reference evidence="1" key="1">
    <citation type="submission" date="2022-07" db="EMBL/GenBank/DDBJ databases">
        <title>Complete Genome Sequence of the Radioresistant Bacterium Deinococcus aetherius ST0316, Isolated from the Air Dust collected in Lower Stratosphere above Japan.</title>
        <authorList>
            <person name="Satoh K."/>
            <person name="Hagiwara K."/>
            <person name="Katsumata K."/>
            <person name="Kubo A."/>
            <person name="Yokobori S."/>
            <person name="Yamagishi A."/>
            <person name="Oono Y."/>
            <person name="Narumi I."/>
        </authorList>
    </citation>
    <scope>NUCLEOTIDE SEQUENCE</scope>
    <source>
        <strain evidence="1">ST0316</strain>
        <plasmid evidence="1">pDAETH-2</plasmid>
    </source>
</reference>
<organism evidence="1 2">
    <name type="scientific">Deinococcus aetherius</name>
    <dbReference type="NCBI Taxonomy" id="200252"/>
    <lineage>
        <taxon>Bacteria</taxon>
        <taxon>Thermotogati</taxon>
        <taxon>Deinococcota</taxon>
        <taxon>Deinococci</taxon>
        <taxon>Deinococcales</taxon>
        <taxon>Deinococcaceae</taxon>
        <taxon>Deinococcus</taxon>
    </lineage>
</organism>
<gene>
    <name evidence="1" type="ORF">DAETH_42830</name>
</gene>
<keyword evidence="2" id="KW-1185">Reference proteome</keyword>
<evidence type="ECO:0000313" key="1">
    <source>
        <dbReference type="EMBL" id="BDP44314.1"/>
    </source>
</evidence>
<protein>
    <submittedName>
        <fullName evidence="1">Uncharacterized protein</fullName>
    </submittedName>
</protein>
<dbReference type="Proteomes" id="UP001064971">
    <property type="component" value="Plasmid pDAETH-2"/>
</dbReference>
<proteinExistence type="predicted"/>
<sequence>MNAFDPGAVPGTGLTREYPPLLRLVLTWPPLLRRLGVRVENGVTSGADMARLILAPELEGVSGQYFQGIQQVRSSRASYEASKALDLWQTSMELVGLDPRPSMLVASS</sequence>
<evidence type="ECO:0000313" key="2">
    <source>
        <dbReference type="Proteomes" id="UP001064971"/>
    </source>
</evidence>
<accession>A0ABM8AKG6</accession>
<dbReference type="EMBL" id="AP026562">
    <property type="protein sequence ID" value="BDP44314.1"/>
    <property type="molecule type" value="Genomic_DNA"/>
</dbReference>
<keyword evidence="1" id="KW-0614">Plasmid</keyword>
<geneLocation type="plasmid" evidence="1 2">
    <name>pDAETH-2</name>
</geneLocation>